<evidence type="ECO:0000313" key="4">
    <source>
        <dbReference type="Proteomes" id="UP000236569"/>
    </source>
</evidence>
<reference evidence="4" key="1">
    <citation type="submission" date="2018-01" db="EMBL/GenBank/DDBJ databases">
        <title>Draft Genome Sequence of the Radioresistant Bacterium Deinococcus aerius TR0125, Isolated from the Higher Atmosphere above Japan.</title>
        <authorList>
            <person name="Satoh K."/>
            <person name="Arai H."/>
            <person name="Sanzen T."/>
            <person name="Kawaguchi Y."/>
            <person name="Hayashi H."/>
            <person name="Yokobori S."/>
            <person name="Yamagishi A."/>
            <person name="Oono Y."/>
            <person name="Narumi I."/>
        </authorList>
    </citation>
    <scope>NUCLEOTIDE SEQUENCE [LARGE SCALE GENOMIC DNA]</scope>
    <source>
        <strain evidence="4">TR0125</strain>
    </source>
</reference>
<dbReference type="PANTHER" id="PTHR35807">
    <property type="entry name" value="TRANSCRIPTIONAL REGULATOR REDD-RELATED"/>
    <property type="match status" value="1"/>
</dbReference>
<proteinExistence type="predicted"/>
<evidence type="ECO:0000256" key="1">
    <source>
        <dbReference type="SAM" id="MobiDB-lite"/>
    </source>
</evidence>
<dbReference type="Gene3D" id="1.25.40.10">
    <property type="entry name" value="Tetratricopeptide repeat domain"/>
    <property type="match status" value="1"/>
</dbReference>
<comment type="caution">
    <text evidence="3">The sequence shown here is derived from an EMBL/GenBank/DDBJ whole genome shotgun (WGS) entry which is preliminary data.</text>
</comment>
<feature type="domain" description="Bacterial transcriptional activator" evidence="2">
    <location>
        <begin position="96"/>
        <end position="224"/>
    </location>
</feature>
<dbReference type="InterPro" id="IPR011990">
    <property type="entry name" value="TPR-like_helical_dom_sf"/>
</dbReference>
<keyword evidence="4" id="KW-1185">Reference proteome</keyword>
<dbReference type="Gene3D" id="1.10.10.10">
    <property type="entry name" value="Winged helix-like DNA-binding domain superfamily/Winged helix DNA-binding domain"/>
    <property type="match status" value="1"/>
</dbReference>
<feature type="region of interest" description="Disordered" evidence="1">
    <location>
        <begin position="663"/>
        <end position="686"/>
    </location>
</feature>
<protein>
    <submittedName>
        <fullName evidence="3">Transcriptional regulator, AfsR/DnrI/RedD family</fullName>
    </submittedName>
</protein>
<dbReference type="Pfam" id="PF03704">
    <property type="entry name" value="BTAD"/>
    <property type="match status" value="1"/>
</dbReference>
<evidence type="ECO:0000259" key="2">
    <source>
        <dbReference type="SMART" id="SM01043"/>
    </source>
</evidence>
<dbReference type="AlphaFoldDB" id="A0A2I9CVR7"/>
<dbReference type="Pfam" id="PF13191">
    <property type="entry name" value="AAA_16"/>
    <property type="match status" value="1"/>
</dbReference>
<dbReference type="InterPro" id="IPR051677">
    <property type="entry name" value="AfsR-DnrI-RedD_regulator"/>
</dbReference>
<dbReference type="InterPro" id="IPR036388">
    <property type="entry name" value="WH-like_DNA-bd_sf"/>
</dbReference>
<feature type="compositionally biased region" description="Basic and acidic residues" evidence="1">
    <location>
        <begin position="663"/>
        <end position="675"/>
    </location>
</feature>
<dbReference type="OrthoDB" id="74119at2"/>
<dbReference type="EMBL" id="BFAG01000007">
    <property type="protein sequence ID" value="GBF06032.1"/>
    <property type="molecule type" value="Genomic_DNA"/>
</dbReference>
<sequence length="686" mass="73861">MSTPPPWELLVLGTPRLVAPDGREWRPERKTLALLTYLALEGPAPRSRLAALLWPGTPGAGARNNLVHLLRRLTRLCGEELVRGRDVLALIPGVTVDVRDLLEEGGEAAPAGELLGSLDFDDLPDLADWVAAWREELDARRRAALARAATRSEERGEWAEALRAAGRLLDLDPLSEEAWRRVMRLHYLSGDRPAALRAYQRCQEGLERELGLTPEAETQALARLIDRGEPLHGAAQAPLRTLPLAVLRPPVLVGRERAWAQMEAAWAAGKTIYVTGDAGVGKTRFAQDFVGSKGRALYLPGHAGAEHVPFAAAAHNIRARLNAAPHVELPGWVRRELSRLLPEFRGGEEPAPIDSEATRLNYFLAHLEVVRLTAPGFAAVITDDVQYYDPATVELGAFFLTQSFPMGTPGEVPRHVIIYRRGTLPPGTQRHIDGLVTAGLAARIDVEPLDGPAVAALLDELNVAPGAASPSLPGELHDLTGGNPQFLLEALRHMFQTGEFAVDDALRSRAGGAAPLVAERLARLSPVALQAARGAAVLRDGFTLELLAEVLGTGLFELASAWEELEGAQIVSGERFSHDLVREAVTAGMSPTVRTLLHRASARVLARHAAHPGRVARHWIEAGDPRQAAPWLMAAGQAAEQTLRPGEAADFYASAARAYAESGDREGEQAARLAREAVPGRVGSGA</sequence>
<dbReference type="RefSeq" id="WP_103129445.1">
    <property type="nucleotide sequence ID" value="NZ_BFAG01000007.1"/>
</dbReference>
<dbReference type="InterPro" id="IPR005158">
    <property type="entry name" value="BTAD"/>
</dbReference>
<dbReference type="SMART" id="SM01043">
    <property type="entry name" value="BTAD"/>
    <property type="match status" value="1"/>
</dbReference>
<dbReference type="SUPFAM" id="SSF48452">
    <property type="entry name" value="TPR-like"/>
    <property type="match status" value="1"/>
</dbReference>
<accession>A0A2I9CVR7</accession>
<name>A0A2I9CVR7_9DEIO</name>
<gene>
    <name evidence="3" type="ORF">DAERI_070030</name>
</gene>
<dbReference type="InterPro" id="IPR041664">
    <property type="entry name" value="AAA_16"/>
</dbReference>
<organism evidence="3 4">
    <name type="scientific">Deinococcus aerius</name>
    <dbReference type="NCBI Taxonomy" id="200253"/>
    <lineage>
        <taxon>Bacteria</taxon>
        <taxon>Thermotogati</taxon>
        <taxon>Deinococcota</taxon>
        <taxon>Deinococci</taxon>
        <taxon>Deinococcales</taxon>
        <taxon>Deinococcaceae</taxon>
        <taxon>Deinococcus</taxon>
    </lineage>
</organism>
<evidence type="ECO:0000313" key="3">
    <source>
        <dbReference type="EMBL" id="GBF06032.1"/>
    </source>
</evidence>
<dbReference type="Proteomes" id="UP000236569">
    <property type="component" value="Unassembled WGS sequence"/>
</dbReference>